<dbReference type="Proteomes" id="UP001222325">
    <property type="component" value="Unassembled WGS sequence"/>
</dbReference>
<dbReference type="InterPro" id="IPR012664">
    <property type="entry name" value="CHP02452"/>
</dbReference>
<dbReference type="InterPro" id="IPR043472">
    <property type="entry name" value="Macro_dom-like"/>
</dbReference>
<accession>A0AAD6UCD8</accession>
<dbReference type="AlphaFoldDB" id="A0AAD6UCD8"/>
<comment type="caution">
    <text evidence="2">The sequence shown here is derived from an EMBL/GenBank/DDBJ whole genome shotgun (WGS) entry which is preliminary data.</text>
</comment>
<organism evidence="2 3">
    <name type="scientific">Mycena belliarum</name>
    <dbReference type="NCBI Taxonomy" id="1033014"/>
    <lineage>
        <taxon>Eukaryota</taxon>
        <taxon>Fungi</taxon>
        <taxon>Dikarya</taxon>
        <taxon>Basidiomycota</taxon>
        <taxon>Agaricomycotina</taxon>
        <taxon>Agaricomycetes</taxon>
        <taxon>Agaricomycetidae</taxon>
        <taxon>Agaricales</taxon>
        <taxon>Marasmiineae</taxon>
        <taxon>Mycenaceae</taxon>
        <taxon>Mycena</taxon>
    </lineage>
</organism>
<feature type="domain" description="Microbial-type PARG catalytic" evidence="1">
    <location>
        <begin position="25"/>
        <end position="185"/>
    </location>
</feature>
<sequence length="327" mass="35578">MASHKPVHRQPSFVKRPREELQEIARETLAAVERGSYTTDFGGETHTLEDLSKVPGSTDYIGPDALADWAAHPPRTRHSTPTLIVLCHNSTLEGVRFCLRSPPPGLPGPHPHRPAVLNFASATSPGGGFLFGARAQEETLARSSNLYSALAAPAAAHFYAAHDTERAPRYTHAMLLARDVRLVRDDAGTWVPPAAVDVVTSAAVNARAVRMGLQRAGTLARGAETPLPEGVQAELRGVMRERMARVLHLLHRAGSQDVVLGNFGTGAFGNEVEPIARIWAELLVGAGAPFRDVFRRVVFAVIDRETYERFCEVFRSAKVVFTEDGGW</sequence>
<reference evidence="2" key="1">
    <citation type="submission" date="2023-03" db="EMBL/GenBank/DDBJ databases">
        <title>Massive genome expansion in bonnet fungi (Mycena s.s.) driven by repeated elements and novel gene families across ecological guilds.</title>
        <authorList>
            <consortium name="Lawrence Berkeley National Laboratory"/>
            <person name="Harder C.B."/>
            <person name="Miyauchi S."/>
            <person name="Viragh M."/>
            <person name="Kuo A."/>
            <person name="Thoen E."/>
            <person name="Andreopoulos B."/>
            <person name="Lu D."/>
            <person name="Skrede I."/>
            <person name="Drula E."/>
            <person name="Henrissat B."/>
            <person name="Morin E."/>
            <person name="Kohler A."/>
            <person name="Barry K."/>
            <person name="LaButti K."/>
            <person name="Morin E."/>
            <person name="Salamov A."/>
            <person name="Lipzen A."/>
            <person name="Mereny Z."/>
            <person name="Hegedus B."/>
            <person name="Baldrian P."/>
            <person name="Stursova M."/>
            <person name="Weitz H."/>
            <person name="Taylor A."/>
            <person name="Grigoriev I.V."/>
            <person name="Nagy L.G."/>
            <person name="Martin F."/>
            <person name="Kauserud H."/>
        </authorList>
    </citation>
    <scope>NUCLEOTIDE SEQUENCE</scope>
    <source>
        <strain evidence="2">CBHHK173m</strain>
    </source>
</reference>
<evidence type="ECO:0000259" key="1">
    <source>
        <dbReference type="Pfam" id="PF10021"/>
    </source>
</evidence>
<dbReference type="EMBL" id="JARJCN010000010">
    <property type="protein sequence ID" value="KAJ7097146.1"/>
    <property type="molecule type" value="Genomic_DNA"/>
</dbReference>
<evidence type="ECO:0000313" key="3">
    <source>
        <dbReference type="Proteomes" id="UP001222325"/>
    </source>
</evidence>
<dbReference type="InterPro" id="IPR019261">
    <property type="entry name" value="PARG_cat_microbial"/>
</dbReference>
<dbReference type="Pfam" id="PF10021">
    <property type="entry name" value="PARG_cat_microb"/>
    <property type="match status" value="1"/>
</dbReference>
<protein>
    <recommendedName>
        <fullName evidence="1">Microbial-type PARG catalytic domain-containing protein</fullName>
    </recommendedName>
</protein>
<keyword evidence="3" id="KW-1185">Reference proteome</keyword>
<evidence type="ECO:0000313" key="2">
    <source>
        <dbReference type="EMBL" id="KAJ7097146.1"/>
    </source>
</evidence>
<dbReference type="PANTHER" id="PTHR35596:SF1">
    <property type="entry name" value="MICROBIAL-TYPE PARG CATALYTIC DOMAIN-CONTAINING PROTEIN"/>
    <property type="match status" value="1"/>
</dbReference>
<dbReference type="SUPFAM" id="SSF52949">
    <property type="entry name" value="Macro domain-like"/>
    <property type="match status" value="1"/>
</dbReference>
<dbReference type="PANTHER" id="PTHR35596">
    <property type="entry name" value="DUF2263 DOMAIN-CONTAINING PROTEIN"/>
    <property type="match status" value="1"/>
</dbReference>
<name>A0AAD6UCD8_9AGAR</name>
<proteinExistence type="predicted"/>
<dbReference type="Gene3D" id="3.40.220.10">
    <property type="entry name" value="Leucine Aminopeptidase, subunit E, domain 1"/>
    <property type="match status" value="1"/>
</dbReference>
<gene>
    <name evidence="2" type="ORF">B0H15DRAFT_32856</name>
</gene>
<dbReference type="PIRSF" id="PIRSF014899">
    <property type="entry name" value="UCP014899"/>
    <property type="match status" value="1"/>
</dbReference>
<dbReference type="NCBIfam" id="TIGR02452">
    <property type="entry name" value="TIGR02452 family protein"/>
    <property type="match status" value="1"/>
</dbReference>